<dbReference type="PANTHER" id="PTHR30290:SF10">
    <property type="entry name" value="PERIPLASMIC OLIGOPEPTIDE-BINDING PROTEIN-RELATED"/>
    <property type="match status" value="1"/>
</dbReference>
<proteinExistence type="inferred from homology"/>
<dbReference type="Pfam" id="PF00496">
    <property type="entry name" value="SBP_bac_5"/>
    <property type="match status" value="1"/>
</dbReference>
<keyword evidence="3" id="KW-0813">Transport</keyword>
<protein>
    <submittedName>
        <fullName evidence="6">ABC transporter substrate-binding protein</fullName>
    </submittedName>
</protein>
<dbReference type="SUPFAM" id="SSF53850">
    <property type="entry name" value="Periplasmic binding protein-like II"/>
    <property type="match status" value="1"/>
</dbReference>
<name>A0A414Q2Q1_FUSMR</name>
<comment type="similarity">
    <text evidence="2">Belongs to the bacterial solute-binding protein 5 family.</text>
</comment>
<dbReference type="Gene3D" id="3.40.190.10">
    <property type="entry name" value="Periplasmic binding protein-like II"/>
    <property type="match status" value="1"/>
</dbReference>
<evidence type="ECO:0000259" key="5">
    <source>
        <dbReference type="Pfam" id="PF00496"/>
    </source>
</evidence>
<evidence type="ECO:0000313" key="6">
    <source>
        <dbReference type="EMBL" id="RHF75079.1"/>
    </source>
</evidence>
<evidence type="ECO:0000256" key="3">
    <source>
        <dbReference type="ARBA" id="ARBA00022448"/>
    </source>
</evidence>
<dbReference type="CDD" id="cd00995">
    <property type="entry name" value="PBP2_NikA_DppA_OppA_like"/>
    <property type="match status" value="1"/>
</dbReference>
<dbReference type="RefSeq" id="WP_118233938.1">
    <property type="nucleotide sequence ID" value="NZ_CAEUHP010000001.1"/>
</dbReference>
<dbReference type="PANTHER" id="PTHR30290">
    <property type="entry name" value="PERIPLASMIC BINDING COMPONENT OF ABC TRANSPORTER"/>
    <property type="match status" value="1"/>
</dbReference>
<accession>A0A414Q2Q1</accession>
<organism evidence="6 7">
    <name type="scientific">Fusobacterium mortiferum</name>
    <dbReference type="NCBI Taxonomy" id="850"/>
    <lineage>
        <taxon>Bacteria</taxon>
        <taxon>Fusobacteriati</taxon>
        <taxon>Fusobacteriota</taxon>
        <taxon>Fusobacteriia</taxon>
        <taxon>Fusobacteriales</taxon>
        <taxon>Fusobacteriaceae</taxon>
        <taxon>Fusobacterium</taxon>
    </lineage>
</organism>
<dbReference type="AlphaFoldDB" id="A0A414Q2Q1"/>
<evidence type="ECO:0000256" key="4">
    <source>
        <dbReference type="ARBA" id="ARBA00022729"/>
    </source>
</evidence>
<dbReference type="Gene3D" id="3.10.105.10">
    <property type="entry name" value="Dipeptide-binding Protein, Domain 3"/>
    <property type="match status" value="1"/>
</dbReference>
<evidence type="ECO:0000256" key="2">
    <source>
        <dbReference type="ARBA" id="ARBA00005695"/>
    </source>
</evidence>
<sequence>MKRLFFIFILLFSQLSFAELEDYIFEKKEEKNKIRISQELRVTTLDPIKLTDIYSKRAFRFIYDTLFEIDIDGKITPKLAQEYHYITKKLLYIKLKDGIKFQDGTSLTSEDVKNSLLRVKTQGALKEFYKNIEEIEIINNREFIIKFSQEDKYIFETLSHTMSSIIKEKASKIIGTGLYQVEALQKDSVTLSNIEFPYKKIIIDRIFSIQDRLLSLFNNNSDVIYDITNFDIKNGKNLKIIDEKNIDIKKSENIVTTALVFNKNRDLKFKKILNNILNTEESLLPPEIYDKNLEDIDKVKNFNINKELNTLNDKEKIVELMILNTEEDRKLAENIKNRLKKYEIIVKILPYQVDAYYYKIKSKNFDIALQHLVFNKKYPRISLGKVILYDIYDDNLYKEINYFENRFEKEENLEKREKIFMEGVNEISKKLPYIPLEHHSLYILINRALEE</sequence>
<comment type="subcellular location">
    <subcellularLocation>
        <location evidence="1">Cell envelope</location>
    </subcellularLocation>
</comment>
<dbReference type="InterPro" id="IPR000914">
    <property type="entry name" value="SBP_5_dom"/>
</dbReference>
<gene>
    <name evidence="6" type="ORF">DW663_01415</name>
</gene>
<dbReference type="GO" id="GO:1904680">
    <property type="term" value="F:peptide transmembrane transporter activity"/>
    <property type="evidence" value="ECO:0007669"/>
    <property type="project" value="TreeGrafter"/>
</dbReference>
<feature type="domain" description="Solute-binding protein family 5" evidence="5">
    <location>
        <begin position="74"/>
        <end position="275"/>
    </location>
</feature>
<dbReference type="GO" id="GO:0015833">
    <property type="term" value="P:peptide transport"/>
    <property type="evidence" value="ECO:0007669"/>
    <property type="project" value="TreeGrafter"/>
</dbReference>
<dbReference type="GO" id="GO:0030313">
    <property type="term" value="C:cell envelope"/>
    <property type="evidence" value="ECO:0007669"/>
    <property type="project" value="UniProtKB-SubCell"/>
</dbReference>
<evidence type="ECO:0000313" key="7">
    <source>
        <dbReference type="Proteomes" id="UP000284676"/>
    </source>
</evidence>
<dbReference type="Proteomes" id="UP000284676">
    <property type="component" value="Unassembled WGS sequence"/>
</dbReference>
<comment type="caution">
    <text evidence="6">The sequence shown here is derived from an EMBL/GenBank/DDBJ whole genome shotgun (WGS) entry which is preliminary data.</text>
</comment>
<keyword evidence="4" id="KW-0732">Signal</keyword>
<evidence type="ECO:0000256" key="1">
    <source>
        <dbReference type="ARBA" id="ARBA00004196"/>
    </source>
</evidence>
<reference evidence="6 7" key="1">
    <citation type="submission" date="2018-08" db="EMBL/GenBank/DDBJ databases">
        <title>A genome reference for cultivated species of the human gut microbiota.</title>
        <authorList>
            <person name="Zou Y."/>
            <person name="Xue W."/>
            <person name="Luo G."/>
        </authorList>
    </citation>
    <scope>NUCLEOTIDE SEQUENCE [LARGE SCALE GENOMIC DNA]</scope>
    <source>
        <strain evidence="6 7">AM25-1</strain>
    </source>
</reference>
<dbReference type="EMBL" id="QRHL01000001">
    <property type="protein sequence ID" value="RHF75079.1"/>
    <property type="molecule type" value="Genomic_DNA"/>
</dbReference>
<dbReference type="InterPro" id="IPR039424">
    <property type="entry name" value="SBP_5"/>
</dbReference>